<dbReference type="EMBL" id="JH159151">
    <property type="protein sequence ID" value="EGZ27768.1"/>
    <property type="molecule type" value="Genomic_DNA"/>
</dbReference>
<sequence length="645" mass="73769">MAGTMAASGSCRCSSKYRRMPSKKTRARPPGAEVPSRSKARIKSSKKRAPPPDAHDTGGAGPPKRRRPDVAKRKADAKTVDIVARKVTLKSFCTPEAQALHWDDVIMTMNHAAAEGWLLANFVVMHTIENPTGGGVLPPMDDKFFRRCMATVSKTSRPKKTFKTVFQKSKEKRVQPDLALKEWKWIDFERAADEYLKHRGGARRGARRLRQYVRVTYPEHRADAFLITSWVLDEACDCRHCKSCRTKKRQKKPVPTESQSCDAVNDIVGALREDIPRNQNQKVDWKSTDVLRLFHKYLKAVEEFNETNKDNPKIRQERVDSIIPTKQGFRSSYFSMTSTGLWDLLRRSRDRLDLDTIVYTEGGGSISLGDKPKAEPPLRKIENYDEIKGADPGFTDMFVACMYNVRSQTFSDDFLSYPAKKFYSDSGYSSSNRKIRRKLGLNAEIKKVFKDMPTRKTASLTKLMEYLDYTVPKMERLFSFFMTKTCRDMRFSRQVLAEKNLRDICRELAGEPGTRTLIAFDNWELNNSSGIIKKKTPGPVMKLRRMLTDYRGVDVMIVDEYLTSKMHHGCYSLAPMENQQVKHRCRDKVVRTVGVHKVYHCLKRNGGCGATVERDVNASKNMVEVALTQMREGEGVRPERLQRPS</sequence>
<dbReference type="SMR" id="G4YIG5"/>
<evidence type="ECO:0000313" key="3">
    <source>
        <dbReference type="Proteomes" id="UP000002640"/>
    </source>
</evidence>
<reference evidence="2 3" key="1">
    <citation type="journal article" date="2006" name="Science">
        <title>Phytophthora genome sequences uncover evolutionary origins and mechanisms of pathogenesis.</title>
        <authorList>
            <person name="Tyler B.M."/>
            <person name="Tripathy S."/>
            <person name="Zhang X."/>
            <person name="Dehal P."/>
            <person name="Jiang R.H."/>
            <person name="Aerts A."/>
            <person name="Arredondo F.D."/>
            <person name="Baxter L."/>
            <person name="Bensasson D."/>
            <person name="Beynon J.L."/>
            <person name="Chapman J."/>
            <person name="Damasceno C.M."/>
            <person name="Dorrance A.E."/>
            <person name="Dou D."/>
            <person name="Dickerman A.W."/>
            <person name="Dubchak I.L."/>
            <person name="Garbelotto M."/>
            <person name="Gijzen M."/>
            <person name="Gordon S.G."/>
            <person name="Govers F."/>
            <person name="Grunwald N.J."/>
            <person name="Huang W."/>
            <person name="Ivors K.L."/>
            <person name="Jones R.W."/>
            <person name="Kamoun S."/>
            <person name="Krampis K."/>
            <person name="Lamour K.H."/>
            <person name="Lee M.K."/>
            <person name="McDonald W.H."/>
            <person name="Medina M."/>
            <person name="Meijer H.J."/>
            <person name="Nordberg E.K."/>
            <person name="Maclean D.J."/>
            <person name="Ospina-Giraldo M.D."/>
            <person name="Morris P.F."/>
            <person name="Phuntumart V."/>
            <person name="Putnam N.H."/>
            <person name="Rash S."/>
            <person name="Rose J.K."/>
            <person name="Sakihama Y."/>
            <person name="Salamov A.A."/>
            <person name="Savidor A."/>
            <person name="Scheuring C.F."/>
            <person name="Smith B.M."/>
            <person name="Sobral B.W."/>
            <person name="Terry A."/>
            <person name="Torto-Alalibo T.A."/>
            <person name="Win J."/>
            <person name="Xu Z."/>
            <person name="Zhang H."/>
            <person name="Grigoriev I.V."/>
            <person name="Rokhsar D.S."/>
            <person name="Boore J.L."/>
        </authorList>
    </citation>
    <scope>NUCLEOTIDE SEQUENCE [LARGE SCALE GENOMIC DNA]</scope>
    <source>
        <strain evidence="2 3">P6497</strain>
    </source>
</reference>
<proteinExistence type="predicted"/>
<dbReference type="AlphaFoldDB" id="G4YIG5"/>
<feature type="compositionally biased region" description="Basic residues" evidence="1">
    <location>
        <begin position="38"/>
        <end position="49"/>
    </location>
</feature>
<dbReference type="RefSeq" id="XP_009515043.1">
    <property type="nucleotide sequence ID" value="XM_009516748.1"/>
</dbReference>
<name>G4YIG5_PHYSP</name>
<feature type="compositionally biased region" description="Basic and acidic residues" evidence="1">
    <location>
        <begin position="68"/>
        <end position="77"/>
    </location>
</feature>
<feature type="compositionally biased region" description="Basic residues" evidence="1">
    <location>
        <begin position="15"/>
        <end position="27"/>
    </location>
</feature>
<dbReference type="KEGG" id="psoj:PHYSODRAFT_246933"/>
<keyword evidence="3" id="KW-1185">Reference proteome</keyword>
<feature type="region of interest" description="Disordered" evidence="1">
    <location>
        <begin position="1"/>
        <end position="77"/>
    </location>
</feature>
<organism evidence="2 3">
    <name type="scientific">Phytophthora sojae (strain P6497)</name>
    <name type="common">Soybean stem and root rot agent</name>
    <name type="synonym">Phytophthora megasperma f. sp. glycines</name>
    <dbReference type="NCBI Taxonomy" id="1094619"/>
    <lineage>
        <taxon>Eukaryota</taxon>
        <taxon>Sar</taxon>
        <taxon>Stramenopiles</taxon>
        <taxon>Oomycota</taxon>
        <taxon>Peronosporomycetes</taxon>
        <taxon>Peronosporales</taxon>
        <taxon>Peronosporaceae</taxon>
        <taxon>Phytophthora</taxon>
    </lineage>
</organism>
<evidence type="ECO:0000313" key="2">
    <source>
        <dbReference type="EMBL" id="EGZ27768.1"/>
    </source>
</evidence>
<dbReference type="GO" id="GO:0003677">
    <property type="term" value="F:DNA binding"/>
    <property type="evidence" value="ECO:0007669"/>
    <property type="project" value="UniProtKB-KW"/>
</dbReference>
<gene>
    <name evidence="2" type="ORF">PHYSODRAFT_246933</name>
</gene>
<accession>G4YIG5</accession>
<protein>
    <recommendedName>
        <fullName evidence="4">Transposase</fullName>
    </recommendedName>
</protein>
<dbReference type="InParanoid" id="G4YIG5"/>
<evidence type="ECO:0000256" key="1">
    <source>
        <dbReference type="SAM" id="MobiDB-lite"/>
    </source>
</evidence>
<evidence type="ECO:0008006" key="4">
    <source>
        <dbReference type="Google" id="ProtNLM"/>
    </source>
</evidence>
<dbReference type="GeneID" id="20637662"/>
<dbReference type="Proteomes" id="UP000002640">
    <property type="component" value="Unassembled WGS sequence"/>
</dbReference>